<evidence type="ECO:0000256" key="14">
    <source>
        <dbReference type="ARBA" id="ARBA00023170"/>
    </source>
</evidence>
<feature type="disulfide bond" evidence="18">
    <location>
        <begin position="1151"/>
        <end position="1166"/>
    </location>
</feature>
<dbReference type="PANTHER" id="PTHR22722:SF14">
    <property type="entry name" value="MEGALIN, ISOFORM A"/>
    <property type="match status" value="1"/>
</dbReference>
<evidence type="ECO:0000256" key="12">
    <source>
        <dbReference type="ARBA" id="ARBA00023136"/>
    </source>
</evidence>
<dbReference type="SMR" id="A0A0E3JBQ2"/>
<feature type="disulfide bond" evidence="18">
    <location>
        <begin position="1091"/>
        <end position="1106"/>
    </location>
</feature>
<dbReference type="SUPFAM" id="SSF57184">
    <property type="entry name" value="Growth factor receptor domain"/>
    <property type="match status" value="1"/>
</dbReference>
<keyword evidence="4 17" id="KW-0245">EGF-like domain</keyword>
<feature type="disulfide bond" evidence="18">
    <location>
        <begin position="1188"/>
        <end position="1203"/>
    </location>
</feature>
<dbReference type="Pfam" id="PF00058">
    <property type="entry name" value="Ldl_recept_b"/>
    <property type="match status" value="1"/>
</dbReference>
<sequence length="1902" mass="209645">MLRTLSLSCIVRLLAGYAWATGHDPGEPHVRRRREFPPSLNFSTSCSLSQWKCAADGKCIDQSQRCDGYQHCSDFSDEIGCNVCDESRFFKCRNGECITKFFLCDGHPDCTDRSDEVDCIKPGSTCPLQQFRCKGNNLCIPQLWRCDGSPDCNDHSDEDDCPAKPNCTEQQFRCRNEVCISLDYVCDGELDCRGGEDEAHCETSRCEANPNHYQCKDGACLAPERVCDGRQDCADGTDEGGLCSRRCKVGDCPDQCYSTPGGPHCMCSQGFFPLSEKECADVDECRGNVSVCDHFCENVPGGFKCSCGDKYSLHQDNKTCLSDERGYGFLVVAMNREIREVYLNATLYNSIYAGSDLIQSVAYDPIEDKVYWSNSIFVFRKSRVTSEEPEPVVTRGIRRVETLAVDWYGRNLYIGDSGIQKIIVCSLTSAGCGSLVESVSPRTIRLDIRNRLLFWTDVPAQSITKAGMDGSHPSRLVSDGIKIPNGLALDQPARRVYWMDAGAGLQAIQHISYDGTDRKHLPRGAANHPYSLDLWESRLYWSDLDHEHVRSCVKTSGKDVRSILKGSTRNDFYGLSLYHPSMMDQGANPCGWRPCSHLCLLVPGNGSGYRCSCPAEMELSADVHSCKGKSHVASPFLSDGGTFYRLFTPQVGLVRRETQFPRLQVERVGDFAYNPLSRSVVISDIYQKTLLTVPLESGRVRHLKDNVAAVGLSVDWLRNNIYWVDGEKRVVEVMSSAGGLHRAVLGNVSHNPTDIAVAPLQGYHFVTDAGLVPFIRRCGLDGRSCLSIVTKELYKPVAIVMDKDPERERIYWCDKGAGLIETAATDGSRRVTLKMNLYSPISLLVSKDYFMWTLENSDNLYIASSGTSDTRVFSLKLDPASYGVRVLLLADVGWEVPTNVSLAFCQHESGGCSQLCLGNNTHSQVCACGLGYQLDSDGKQCNPITCPKNFFACGNSHECILNSWKCDGTPDCADGSDEKNCSLGEHKQCHEDEFRCSTSGNCVSRAWVCDGHNDCLDGSDEKLSTCPPASNRTCRSNLYACTNGQCIPSMWRCDGGKECEDGSDEEDCPSGCPGHKFACKDGNCIPDVWRCDGSPDCTDGSDEYNCTGLGTTKGVPKGTENPPGARCLDDEIACAVPEGHRPICVHENSRCNGFYDCPDHEDELDCDCEEDKFKCSHTDRRIPKVWRCNGVNDCTDSSDEEGCPSVPGMVVTVTSKDNVTTLPTTTNGLCRTGEYPCKNGQCIRSSMICDGSADCDDGSDGWNHCRENCQKDNGGCQQVCHSNIDDVYCSCHRGFHLHINGASCLDDEECKEESTCSHYCTETKGSYFCSCTEGYALEPDRRTCKSIRDKEWALVAGSEGILNMTSHLQLMSRIPLDEEGGVLSSLDYDPTSKSFIYADANGYIIRTSLDLGVPLGGEVFPGTKDLLRRCSNPQGVSIDAVSRNFYYSEFFENPPSLEPLEKPFEVKRSIEGAEEVDVYSVIHMCSLLTRRCTQIYTGFGVKVPSTRVAPEVEKFFYCTNHQNHKYQGQILVSGLDGTSPKVIHQKVVHCGALALDLPKKRVYWTDLVLNSIQCVLWNGSGYRLVIEKGVHHPVGLMLIGEQLMWYNRGTSQMVRCHKYYVDDCDHKLIDSRDAVIKFEGRALVSVGGPRPNATDPCLAKNCSHLCTAVERKGRCLCGIGHEPGQDDPQTCFRVEVCHGKPCVVGVCELLSSNRFVCRCPAGHSGMLCEVTQDDLETSGSAGTAVAVVLVVLVVVAFAAGLLWYRREPLSVWVTKRRTSNQTYRFSNPAFGVMSDTPIVSASSKSPVPSSCASHGNNNPSFYVISNPQESESGTEENPFSVVEVPQVNTSMDSAVASGTESASFSAAFNKVDLDSPIPPPNYLQEEQTKREWILSPYNPQLK</sequence>
<feature type="disulfide bond" evidence="18">
    <location>
        <begin position="1079"/>
        <end position="1097"/>
    </location>
</feature>
<dbReference type="InterPro" id="IPR023415">
    <property type="entry name" value="LDLR_class-A_CS"/>
</dbReference>
<keyword evidence="15" id="KW-0325">Glycoprotein</keyword>
<feature type="disulfide bond" evidence="18">
    <location>
        <begin position="66"/>
        <end position="81"/>
    </location>
</feature>
<dbReference type="SMART" id="SM00135">
    <property type="entry name" value="LY"/>
    <property type="match status" value="9"/>
</dbReference>
<dbReference type="FunFam" id="4.10.400.10:FF:000002">
    <property type="entry name" value="Low-density lipoprotein receptor-related protein 1"/>
    <property type="match status" value="1"/>
</dbReference>
<feature type="disulfide bond" evidence="18">
    <location>
        <begin position="215"/>
        <end position="233"/>
    </location>
</feature>
<evidence type="ECO:0000256" key="20">
    <source>
        <dbReference type="SAM" id="MobiDB-lite"/>
    </source>
</evidence>
<dbReference type="EMBL" id="KJ768658">
    <property type="protein sequence ID" value="AJP60220.1"/>
    <property type="molecule type" value="mRNA"/>
</dbReference>
<feature type="repeat" description="LDL-receptor class B" evidence="19">
    <location>
        <begin position="1560"/>
        <end position="1602"/>
    </location>
</feature>
<feature type="transmembrane region" description="Helical" evidence="21">
    <location>
        <begin position="1741"/>
        <end position="1764"/>
    </location>
</feature>
<feature type="disulfide bond" evidence="18">
    <location>
        <begin position="186"/>
        <end position="201"/>
    </location>
</feature>
<evidence type="ECO:0000256" key="18">
    <source>
        <dbReference type="PROSITE-ProRule" id="PRU00124"/>
    </source>
</evidence>
<dbReference type="SUPFAM" id="SSF57424">
    <property type="entry name" value="LDL receptor-like module"/>
    <property type="match status" value="9"/>
</dbReference>
<dbReference type="Gene3D" id="4.10.400.10">
    <property type="entry name" value="Low-density Lipoprotein Receptor"/>
    <property type="match status" value="12"/>
</dbReference>
<keyword evidence="10" id="KW-0967">Endosome</keyword>
<dbReference type="PROSITE" id="PS50068">
    <property type="entry name" value="LDLRA_2"/>
    <property type="match status" value="12"/>
</dbReference>
<dbReference type="GO" id="GO:0043235">
    <property type="term" value="C:receptor complex"/>
    <property type="evidence" value="ECO:0007669"/>
    <property type="project" value="TreeGrafter"/>
</dbReference>
<evidence type="ECO:0000256" key="16">
    <source>
        <dbReference type="ARBA" id="ARBA00046273"/>
    </source>
</evidence>
<evidence type="ECO:0000256" key="10">
    <source>
        <dbReference type="ARBA" id="ARBA00022753"/>
    </source>
</evidence>
<evidence type="ECO:0000256" key="13">
    <source>
        <dbReference type="ARBA" id="ARBA00023157"/>
    </source>
</evidence>
<dbReference type="FunFam" id="4.10.400.10:FF:000034">
    <property type="entry name" value="Low-density lipoprotein receptor-related protein 2"/>
    <property type="match status" value="2"/>
</dbReference>
<keyword evidence="11 21" id="KW-1133">Transmembrane helix</keyword>
<dbReference type="Gene3D" id="2.10.25.10">
    <property type="entry name" value="Laminin"/>
    <property type="match status" value="3"/>
</dbReference>
<name>A0A0E3JBQ2_MACNP</name>
<dbReference type="GO" id="GO:0042562">
    <property type="term" value="F:hormone binding"/>
    <property type="evidence" value="ECO:0007669"/>
    <property type="project" value="TreeGrafter"/>
</dbReference>
<dbReference type="SUPFAM" id="SSF63825">
    <property type="entry name" value="YWTD domain"/>
    <property type="match status" value="3"/>
</dbReference>
<dbReference type="InterPro" id="IPR009030">
    <property type="entry name" value="Growth_fac_rcpt_cys_sf"/>
</dbReference>
<evidence type="ECO:0000259" key="23">
    <source>
        <dbReference type="PROSITE" id="PS50026"/>
    </source>
</evidence>
<keyword evidence="8 22" id="KW-0732">Signal</keyword>
<evidence type="ECO:0000256" key="3">
    <source>
        <dbReference type="ARBA" id="ARBA00022475"/>
    </source>
</evidence>
<dbReference type="SUPFAM" id="SSF57196">
    <property type="entry name" value="EGF/Laminin"/>
    <property type="match status" value="4"/>
</dbReference>
<dbReference type="PANTHER" id="PTHR22722">
    <property type="entry name" value="LOW-DENSITY LIPOPROTEIN RECEPTOR-RELATED PROTEIN 2-RELATED"/>
    <property type="match status" value="1"/>
</dbReference>
<dbReference type="SMART" id="SM00179">
    <property type="entry name" value="EGF_CA"/>
    <property type="match status" value="3"/>
</dbReference>
<feature type="disulfide bond" evidence="18">
    <location>
        <begin position="174"/>
        <end position="192"/>
    </location>
</feature>
<dbReference type="GO" id="GO:0016324">
    <property type="term" value="C:apical plasma membrane"/>
    <property type="evidence" value="ECO:0007669"/>
    <property type="project" value="TreeGrafter"/>
</dbReference>
<evidence type="ECO:0000256" key="21">
    <source>
        <dbReference type="SAM" id="Phobius"/>
    </source>
</evidence>
<feature type="disulfide bond" evidence="18">
    <location>
        <begin position="167"/>
        <end position="179"/>
    </location>
</feature>
<dbReference type="InterPro" id="IPR051221">
    <property type="entry name" value="LDLR-related"/>
</dbReference>
<feature type="disulfide bond" evidence="18">
    <location>
        <begin position="1034"/>
        <end position="1046"/>
    </location>
</feature>
<dbReference type="GO" id="GO:0031904">
    <property type="term" value="C:endosome lumen"/>
    <property type="evidence" value="ECO:0007669"/>
    <property type="project" value="UniProtKB-SubCell"/>
</dbReference>
<feature type="disulfide bond" evidence="18">
    <location>
        <begin position="1041"/>
        <end position="1059"/>
    </location>
</feature>
<dbReference type="InterPro" id="IPR018097">
    <property type="entry name" value="EGF_Ca-bd_CS"/>
</dbReference>
<feature type="signal peptide" evidence="22">
    <location>
        <begin position="1"/>
        <end position="20"/>
    </location>
</feature>
<feature type="disulfide bond" evidence="18">
    <location>
        <begin position="1230"/>
        <end position="1242"/>
    </location>
</feature>
<keyword evidence="6" id="KW-0254">Endocytosis</keyword>
<evidence type="ECO:0000256" key="4">
    <source>
        <dbReference type="ARBA" id="ARBA00022536"/>
    </source>
</evidence>
<keyword evidence="3" id="KW-1003">Cell membrane</keyword>
<keyword evidence="12 21" id="KW-0472">Membrane</keyword>
<evidence type="ECO:0000256" key="22">
    <source>
        <dbReference type="SAM" id="SignalP"/>
    </source>
</evidence>
<evidence type="ECO:0000256" key="6">
    <source>
        <dbReference type="ARBA" id="ARBA00022583"/>
    </source>
</evidence>
<dbReference type="Pfam" id="PF00057">
    <property type="entry name" value="Ldl_recept_a"/>
    <property type="match status" value="10"/>
</dbReference>
<feature type="disulfide bond" evidence="18">
    <location>
        <begin position="92"/>
        <end position="110"/>
    </location>
</feature>
<evidence type="ECO:0000256" key="1">
    <source>
        <dbReference type="ARBA" id="ARBA00004251"/>
    </source>
</evidence>
<dbReference type="PROSITE" id="PS01187">
    <property type="entry name" value="EGF_CA"/>
    <property type="match status" value="1"/>
</dbReference>
<feature type="chain" id="PRO_5002410723" evidence="22">
    <location>
        <begin position="21"/>
        <end position="1902"/>
    </location>
</feature>
<evidence type="ECO:0000256" key="19">
    <source>
        <dbReference type="PROSITE-ProRule" id="PRU00461"/>
    </source>
</evidence>
<dbReference type="SMART" id="SM00192">
    <property type="entry name" value="LDLa"/>
    <property type="match status" value="12"/>
</dbReference>
<feature type="disulfide bond" evidence="17">
    <location>
        <begin position="1719"/>
        <end position="1728"/>
    </location>
</feature>
<comment type="similarity">
    <text evidence="2">Belongs to the LDLR family.</text>
</comment>
<feature type="repeat" description="LDL-receptor class B" evidence="19">
    <location>
        <begin position="808"/>
        <end position="849"/>
    </location>
</feature>
<dbReference type="InterPro" id="IPR036055">
    <property type="entry name" value="LDL_receptor-like_sf"/>
</dbReference>
<dbReference type="InterPro" id="IPR001881">
    <property type="entry name" value="EGF-like_Ca-bd_dom"/>
</dbReference>
<dbReference type="InterPro" id="IPR002172">
    <property type="entry name" value="LDrepeatLR_classA_rpt"/>
</dbReference>
<evidence type="ECO:0000256" key="5">
    <source>
        <dbReference type="ARBA" id="ARBA00022553"/>
    </source>
</evidence>
<feature type="disulfide bond" evidence="18">
    <location>
        <begin position="1053"/>
        <end position="1068"/>
    </location>
</feature>
<dbReference type="PROSITE" id="PS51120">
    <property type="entry name" value="LDLRB"/>
    <property type="match status" value="3"/>
</dbReference>
<dbReference type="PRINTS" id="PR00261">
    <property type="entry name" value="LDLRECEPTOR"/>
</dbReference>
<dbReference type="SMART" id="SM00181">
    <property type="entry name" value="EGF"/>
    <property type="match status" value="10"/>
</dbReference>
<keyword evidence="13 17" id="KW-1015">Disulfide bond</keyword>
<dbReference type="InterPro" id="IPR000742">
    <property type="entry name" value="EGF"/>
</dbReference>
<feature type="disulfide bond" evidence="18">
    <location>
        <begin position="1237"/>
        <end position="1255"/>
    </location>
</feature>
<evidence type="ECO:0000256" key="8">
    <source>
        <dbReference type="ARBA" id="ARBA00022729"/>
    </source>
</evidence>
<keyword evidence="9" id="KW-0677">Repeat</keyword>
<feature type="region of interest" description="Disordered" evidence="20">
    <location>
        <begin position="1875"/>
        <end position="1902"/>
    </location>
</feature>
<protein>
    <submittedName>
        <fullName evidence="24">Vitellogenin receptor</fullName>
    </submittedName>
</protein>
<dbReference type="InterPro" id="IPR011042">
    <property type="entry name" value="6-blade_b-propeller_TolB-like"/>
</dbReference>
<accession>A0A0E3JBQ2</accession>
<dbReference type="PROSITE" id="PS50026">
    <property type="entry name" value="EGF_3"/>
    <property type="match status" value="1"/>
</dbReference>
<feature type="disulfide bond" evidence="18">
    <location>
        <begin position="966"/>
        <end position="981"/>
    </location>
</feature>
<dbReference type="CDD" id="cd00112">
    <property type="entry name" value="LDLa"/>
    <property type="match status" value="12"/>
</dbReference>
<dbReference type="GO" id="GO:0006898">
    <property type="term" value="P:receptor-mediated endocytosis"/>
    <property type="evidence" value="ECO:0007669"/>
    <property type="project" value="TreeGrafter"/>
</dbReference>
<organism evidence="24">
    <name type="scientific">Macrobrachium nipponense</name>
    <name type="common">Oriental river shrimp</name>
    <name type="synonym">Palaemon nipponensis</name>
    <dbReference type="NCBI Taxonomy" id="159736"/>
    <lineage>
        <taxon>Eukaryota</taxon>
        <taxon>Metazoa</taxon>
        <taxon>Ecdysozoa</taxon>
        <taxon>Arthropoda</taxon>
        <taxon>Crustacea</taxon>
        <taxon>Multicrustacea</taxon>
        <taxon>Malacostraca</taxon>
        <taxon>Eumalacostraca</taxon>
        <taxon>Eucarida</taxon>
        <taxon>Decapoda</taxon>
        <taxon>Pleocyemata</taxon>
        <taxon>Caridea</taxon>
        <taxon>Palaemonoidea</taxon>
        <taxon>Palaemonidae</taxon>
        <taxon>Macrobrachium</taxon>
    </lineage>
</organism>
<dbReference type="PROSITE" id="PS00022">
    <property type="entry name" value="EGF_1"/>
    <property type="match status" value="1"/>
</dbReference>
<evidence type="ECO:0000256" key="11">
    <source>
        <dbReference type="ARBA" id="ARBA00022989"/>
    </source>
</evidence>
<dbReference type="InterPro" id="IPR000033">
    <property type="entry name" value="LDLR_classB_rpt"/>
</dbReference>
<keyword evidence="5" id="KW-0597">Phosphoprotein</keyword>
<reference evidence="24" key="1">
    <citation type="journal article" date="2015" name="Gene">
        <title>Molecular characterization and developmental expression of vitellogenin in the oriental river prawn Macrobrachium nipponense and the effects of RNA interference and eyestalk ablation on ovarian maturation.</title>
        <authorList>
            <person name="Bai H."/>
            <person name="Qiao H."/>
            <person name="Li F."/>
            <person name="Fu H."/>
            <person name="Sun S."/>
            <person name="Zhang W."/>
            <person name="Jin S."/>
            <person name="Gong Y."/>
            <person name="Jiang S."/>
            <person name="Xiong Y."/>
        </authorList>
    </citation>
    <scope>NUCLEOTIDE SEQUENCE</scope>
</reference>
<feature type="disulfide bond" evidence="17">
    <location>
        <begin position="1697"/>
        <end position="1707"/>
    </location>
</feature>
<feature type="disulfide bond" evidence="18">
    <location>
        <begin position="146"/>
        <end position="161"/>
    </location>
</feature>
<evidence type="ECO:0000256" key="9">
    <source>
        <dbReference type="ARBA" id="ARBA00022737"/>
    </source>
</evidence>
<dbReference type="FunFam" id="2.10.25.10:FF:000009">
    <property type="entry name" value="Low-density lipoprotein receptor isoform 1"/>
    <property type="match status" value="1"/>
</dbReference>
<comment type="caution">
    <text evidence="17">Lacks conserved residue(s) required for the propagation of feature annotation.</text>
</comment>
<evidence type="ECO:0000256" key="17">
    <source>
        <dbReference type="PROSITE-ProRule" id="PRU00076"/>
    </source>
</evidence>
<keyword evidence="7 21" id="KW-0812">Transmembrane</keyword>
<dbReference type="FunFam" id="4.10.400.10:FF:000045">
    <property type="entry name" value="Low-density lipoprotein receptor-related protein 2"/>
    <property type="match status" value="1"/>
</dbReference>
<evidence type="ECO:0000256" key="7">
    <source>
        <dbReference type="ARBA" id="ARBA00022692"/>
    </source>
</evidence>
<feature type="repeat" description="LDL-receptor class B" evidence="19">
    <location>
        <begin position="451"/>
        <end position="493"/>
    </location>
</feature>
<dbReference type="PROSITE" id="PS01186">
    <property type="entry name" value="EGF_2"/>
    <property type="match status" value="1"/>
</dbReference>
<evidence type="ECO:0000256" key="2">
    <source>
        <dbReference type="ARBA" id="ARBA00009939"/>
    </source>
</evidence>
<evidence type="ECO:0000313" key="24">
    <source>
        <dbReference type="EMBL" id="AJP60220.1"/>
    </source>
</evidence>
<dbReference type="Gene3D" id="2.120.10.30">
    <property type="entry name" value="TolB, C-terminal domain"/>
    <property type="match status" value="3"/>
</dbReference>
<feature type="disulfide bond" evidence="18">
    <location>
        <begin position="104"/>
        <end position="119"/>
    </location>
</feature>
<dbReference type="FunFam" id="2.120.10.30:FF:000241">
    <property type="entry name" value="Low-density lipoprotein receptor-related protein 6"/>
    <property type="match status" value="1"/>
</dbReference>
<dbReference type="PROSITE" id="PS01209">
    <property type="entry name" value="LDLRA_1"/>
    <property type="match status" value="4"/>
</dbReference>
<keyword evidence="14 24" id="KW-0675">Receptor</keyword>
<evidence type="ECO:0000256" key="15">
    <source>
        <dbReference type="ARBA" id="ARBA00023180"/>
    </source>
</evidence>
<feature type="disulfide bond" evidence="18">
    <location>
        <begin position="1072"/>
        <end position="1084"/>
    </location>
</feature>
<feature type="domain" description="EGF-like" evidence="23">
    <location>
        <begin position="1693"/>
        <end position="1729"/>
    </location>
</feature>
<comment type="subcellular location">
    <subcellularLocation>
        <location evidence="1">Cell membrane</location>
        <topology evidence="1">Single-pass type I membrane protein</topology>
    </subcellularLocation>
    <subcellularLocation>
        <location evidence="16">Endosome lumen</location>
    </subcellularLocation>
</comment>
<dbReference type="GO" id="GO:0005509">
    <property type="term" value="F:calcium ion binding"/>
    <property type="evidence" value="ECO:0007669"/>
    <property type="project" value="InterPro"/>
</dbReference>
<proteinExistence type="evidence at transcript level"/>